<evidence type="ECO:0000256" key="13">
    <source>
        <dbReference type="HAMAP-Rule" id="MF_01398"/>
    </source>
</evidence>
<comment type="function">
    <text evidence="10 13">F(1)F(0) ATP synthase produces ATP from ADP in the presence of a proton or sodium gradient. F-type ATPases consist of two structural domains, F(1) containing the extramembraneous catalytic core and F(0) containing the membrane proton channel, linked together by a central stalk and a peripheral stalk. During catalysis, ATP synthesis in the catalytic domain of F(1) is coupled via a rotary mechanism of the central stalk subunits to proton translocation.</text>
</comment>
<keyword evidence="18" id="KW-1185">Reference proteome</keyword>
<comment type="function">
    <text evidence="11">Component of the F(0) channel, it forms part of the peripheral stalk, linking F(1) to F(0). The b'-subunit is a diverged and duplicated form of b found in plants and photosynthetic bacteria.</text>
</comment>
<evidence type="ECO:0000256" key="15">
    <source>
        <dbReference type="RuleBase" id="RU003848"/>
    </source>
</evidence>
<evidence type="ECO:0000256" key="14">
    <source>
        <dbReference type="HAMAP-Rule" id="MF_01416"/>
    </source>
</evidence>
<evidence type="ECO:0000256" key="5">
    <source>
        <dbReference type="ARBA" id="ARBA00022781"/>
    </source>
</evidence>
<keyword evidence="7 13" id="KW-0406">Ion transport</keyword>
<dbReference type="Pfam" id="PF00430">
    <property type="entry name" value="ATP-synt_B"/>
    <property type="match status" value="1"/>
</dbReference>
<evidence type="ECO:0000256" key="10">
    <source>
        <dbReference type="ARBA" id="ARBA00025198"/>
    </source>
</evidence>
<dbReference type="InterPro" id="IPR050059">
    <property type="entry name" value="ATP_synthase_B_chain"/>
</dbReference>
<feature type="coiled-coil region" evidence="16">
    <location>
        <begin position="41"/>
        <end position="127"/>
    </location>
</feature>
<comment type="similarity">
    <text evidence="14">Belongs to the ATPase delta chain family.</text>
</comment>
<comment type="caution">
    <text evidence="17">The sequence shown here is derived from an EMBL/GenBank/DDBJ whole genome shotgun (WGS) entry which is preliminary data.</text>
</comment>
<dbReference type="HAMAP" id="MF_01398">
    <property type="entry name" value="ATP_synth_b_bprime"/>
    <property type="match status" value="1"/>
</dbReference>
<proteinExistence type="inferred from homology"/>
<dbReference type="HAMAP" id="MF_01416">
    <property type="entry name" value="ATP_synth_delta_bact"/>
    <property type="match status" value="1"/>
</dbReference>
<keyword evidence="8 13" id="KW-0472">Membrane</keyword>
<gene>
    <name evidence="14" type="primary">atpH</name>
    <name evidence="13" type="synonym">atpF</name>
    <name evidence="17" type="ORF">GWK41_09360</name>
</gene>
<dbReference type="EMBL" id="JAACYA010000002">
    <property type="protein sequence ID" value="MBK3333277.1"/>
    <property type="molecule type" value="Genomic_DNA"/>
</dbReference>
<protein>
    <recommendedName>
        <fullName evidence="13 14">Multifunctional fusion protein</fullName>
    </recommendedName>
    <domain>
        <recommendedName>
            <fullName evidence="13">ATP synthase subunit b</fullName>
        </recommendedName>
        <alternativeName>
            <fullName evidence="13">ATP synthase F(0) sector subunit b</fullName>
        </alternativeName>
        <alternativeName>
            <fullName evidence="13">ATPase subunit I</fullName>
        </alternativeName>
        <alternativeName>
            <fullName evidence="13">F-type ATPase subunit b</fullName>
            <shortName evidence="13">F-ATPase subunit b</shortName>
        </alternativeName>
    </domain>
    <domain>
        <recommendedName>
            <fullName evidence="14">ATP synthase subunit delta</fullName>
        </recommendedName>
        <alternativeName>
            <fullName evidence="14">ATP synthase F(1) sector subunit delta</fullName>
        </alternativeName>
        <alternativeName>
            <fullName evidence="14">F-type ATPase subunit delta</fullName>
            <shortName evidence="14">F-ATPase subunit delta</shortName>
        </alternativeName>
    </domain>
</protein>
<comment type="function">
    <text evidence="14">This protein is part of the stalk that links CF(0) to CF(1). It either transmits conformational changes from CF(0) to CF(1) or is implicated in proton conduction.</text>
</comment>
<evidence type="ECO:0000256" key="9">
    <source>
        <dbReference type="ARBA" id="ARBA00023310"/>
    </source>
</evidence>
<evidence type="ECO:0000256" key="12">
    <source>
        <dbReference type="ARBA" id="ARBA00037847"/>
    </source>
</evidence>
<evidence type="ECO:0000256" key="16">
    <source>
        <dbReference type="SAM" id="Coils"/>
    </source>
</evidence>
<organism evidence="17 18">
    <name type="scientific">Persephonella atlantica</name>
    <dbReference type="NCBI Taxonomy" id="2699429"/>
    <lineage>
        <taxon>Bacteria</taxon>
        <taxon>Pseudomonadati</taxon>
        <taxon>Aquificota</taxon>
        <taxon>Aquificia</taxon>
        <taxon>Aquificales</taxon>
        <taxon>Hydrogenothermaceae</taxon>
        <taxon>Persephonella</taxon>
    </lineage>
</organism>
<evidence type="ECO:0000313" key="18">
    <source>
        <dbReference type="Proteomes" id="UP000772812"/>
    </source>
</evidence>
<dbReference type="InterPro" id="IPR002146">
    <property type="entry name" value="ATP_synth_b/b'su_bac/chlpt"/>
</dbReference>
<dbReference type="PANTHER" id="PTHR33445">
    <property type="entry name" value="ATP SYNTHASE SUBUNIT B', CHLOROPLASTIC"/>
    <property type="match status" value="1"/>
</dbReference>
<keyword evidence="14" id="KW-0139">CF(1)</keyword>
<evidence type="ECO:0000256" key="6">
    <source>
        <dbReference type="ARBA" id="ARBA00022989"/>
    </source>
</evidence>
<evidence type="ECO:0000313" key="17">
    <source>
        <dbReference type="EMBL" id="MBK3333277.1"/>
    </source>
</evidence>
<evidence type="ECO:0000256" key="8">
    <source>
        <dbReference type="ARBA" id="ARBA00023136"/>
    </source>
</evidence>
<keyword evidence="5 13" id="KW-0375">Hydrogen ion transport</keyword>
<sequence>MKFDVLTYIFEIVNFFVLLWILKKLLYNPVISVLKKRKNYIDQKIREAEEAQSKVEKLKQEYQQLLKEIEETRKSKIAQITKEVQQEKERLYEEMKKELDAQRQKFLDSLEAEKREVLNQLKEETVRYSLAFVSKLLSQLSDKNLHTRLFKLAMEGIRSINPEEIDNISDELKERNVITVETAYPLTEKDLQKLKDVVKNIFGVDVVVKTEERKELIAGVKIHIASKMIDSSLEGQISVYENLLRRKIET</sequence>
<dbReference type="InterPro" id="IPR000711">
    <property type="entry name" value="ATPase_OSCP/dsu"/>
</dbReference>
<dbReference type="RefSeq" id="WP_200674803.1">
    <property type="nucleotide sequence ID" value="NZ_JAACYA010000002.1"/>
</dbReference>
<accession>A0ABS1GK13</accession>
<evidence type="ECO:0000256" key="11">
    <source>
        <dbReference type="ARBA" id="ARBA00025614"/>
    </source>
</evidence>
<keyword evidence="2 13" id="KW-0813">Transport</keyword>
<keyword evidence="3 13" id="KW-0138">CF(0)</keyword>
<dbReference type="CDD" id="cd06503">
    <property type="entry name" value="ATP-synt_Fo_b"/>
    <property type="match status" value="1"/>
</dbReference>
<evidence type="ECO:0000256" key="1">
    <source>
        <dbReference type="ARBA" id="ARBA00005513"/>
    </source>
</evidence>
<feature type="transmembrane region" description="Helical" evidence="13">
    <location>
        <begin position="6"/>
        <end position="27"/>
    </location>
</feature>
<evidence type="ECO:0000256" key="7">
    <source>
        <dbReference type="ARBA" id="ARBA00023065"/>
    </source>
</evidence>
<dbReference type="PANTHER" id="PTHR33445:SF2">
    <property type="entry name" value="ATP SYNTHASE SUBUNIT B', CHLOROPLASTIC"/>
    <property type="match status" value="1"/>
</dbReference>
<comment type="similarity">
    <text evidence="1 13 15">Belongs to the ATPase B chain family.</text>
</comment>
<name>A0ABS1GK13_9AQUI</name>
<keyword evidence="13" id="KW-1003">Cell membrane</keyword>
<dbReference type="Proteomes" id="UP000772812">
    <property type="component" value="Unassembled WGS sequence"/>
</dbReference>
<dbReference type="Pfam" id="PF00213">
    <property type="entry name" value="OSCP"/>
    <property type="match status" value="1"/>
</dbReference>
<keyword evidence="4 13" id="KW-0812">Transmembrane</keyword>
<keyword evidence="16" id="KW-0175">Coiled coil</keyword>
<evidence type="ECO:0000256" key="3">
    <source>
        <dbReference type="ARBA" id="ARBA00022547"/>
    </source>
</evidence>
<keyword evidence="6 13" id="KW-1133">Transmembrane helix</keyword>
<reference evidence="17 18" key="1">
    <citation type="journal article" date="2021" name="Syst. Appl. Microbiol.">
        <title>Persephonella atlantica sp. nov.: How to adapt to physico-chemical gradients in high temperature hydrothermal habitats.</title>
        <authorList>
            <person name="Francois D.X."/>
            <person name="Godfroy A."/>
            <person name="Mathien C."/>
            <person name="Aube J."/>
            <person name="Cathalot C."/>
            <person name="Lesongeur F."/>
            <person name="L'Haridon S."/>
            <person name="Philippon X."/>
            <person name="Roussel E.G."/>
        </authorList>
    </citation>
    <scope>NUCLEOTIDE SEQUENCE [LARGE SCALE GENOMIC DNA]</scope>
    <source>
        <strain evidence="17 18">MO1340</strain>
    </source>
</reference>
<evidence type="ECO:0000256" key="4">
    <source>
        <dbReference type="ARBA" id="ARBA00022692"/>
    </source>
</evidence>
<comment type="subcellular location">
    <subcellularLocation>
        <location evidence="14">Cell membrane</location>
        <topology evidence="14">Peripheral membrane protein</topology>
    </subcellularLocation>
    <subcellularLocation>
        <location evidence="13">Cell membrane</location>
        <topology evidence="13">Single-pass membrane protein</topology>
    </subcellularLocation>
    <subcellularLocation>
        <location evidence="12">Endomembrane system</location>
        <topology evidence="12">Single-pass membrane protein</topology>
    </subcellularLocation>
</comment>
<comment type="subunit">
    <text evidence="13">F-type ATPases have 2 components, F(1) - the catalytic core - and F(0) - the membrane proton channel. F(1) has five subunits: alpha(3), beta(3), gamma(1), delta(1), epsilon(1). F(0) has three main subunits: a(1), b(2) and c(10-14). The alpha and beta chains form an alternating ring which encloses part of the gamma chain. F(1) is attached to F(0) by a central stalk formed by the gamma and epsilon chains, while a peripheral stalk is formed by the delta and b chains.</text>
</comment>
<keyword evidence="9 13" id="KW-0066">ATP synthesis</keyword>
<evidence type="ECO:0000256" key="2">
    <source>
        <dbReference type="ARBA" id="ARBA00022448"/>
    </source>
</evidence>